<comment type="similarity">
    <text evidence="1">Belongs to the UDP-glycosyltransferase family.</text>
</comment>
<proteinExistence type="inferred from homology"/>
<name>A0A251TGA5_HELAN</name>
<dbReference type="InterPro" id="IPR035595">
    <property type="entry name" value="UDP_glycos_trans_CS"/>
</dbReference>
<dbReference type="AlphaFoldDB" id="A0A251TGA5"/>
<sequence length="774" mass="87972">MDCNTKPHAVLIPFPAQGHVIPFMNLAKLLHSHGFHITFVNTEFNHRRLVRAKGPESVKGLPDFWFKTIPDGMPHSDQDATQDVPMLCDMIKKTCLGPFKELLCRLNSSDGVPPVSCVIGDGVMTFAIKAAMDLGIPEVQFWTFPACALMCFLHYREFIKRGIVPFKDDNYLTDGTLEKSIDWIPAMSNLRYKDIPSFIRTTDPNDIMFNIAMDEAENNLSSPAIIMNTFDALEHKVIEAIASKFDYPNIYTIGPLPLLARYVPDDSPIQSLNSSLWMSDSSCLKWLDQKEEGSVIYVNYGSITTMTDQHFIEFAWGLARSMQPFLWVVRPNVTMGNSAVLPGELLEEIKDRGMLVSWCAQEKVLAHRSVGAFLSHCGWNSTTESILEGVPLICWPFFSDQLTNCRFACTEWGIGMEINHDVKRNEVEVVVKEMMQGEKGKEMRRNAREWKRKAKEATEIGDDNYLTDGTLEKSIDWIPAMSNLRYKDIPSFIRTTDPNDIMFNIAMDEAENNLSLPAIIMNTFDALEHKVIEAIASKFNYPNIYTIGPLPLLARYVPDDSPVQSLNSSLWMSDSSCLKWLDQKEEGSVIYVNYGSITTMTDQHFVEFAWGLARSMQPFLWVVRPDVTMGNSAVLPGELLEEIKDRGMLVSWCAQEKVLAHRSVGAFLSHCGWNSTTESILEGVPLICWPFFSDQLTNCRFACTEWGIGMEINHDVKRNEVEVVVREMMQGEKGKEMRRNAREWKRKAKEATEIGGLSYNNFQRFIKEALHYHT</sequence>
<evidence type="ECO:0000256" key="2">
    <source>
        <dbReference type="ARBA" id="ARBA00022679"/>
    </source>
</evidence>
<keyword evidence="2 3" id="KW-0808">Transferase</keyword>
<dbReference type="EMBL" id="CM007899">
    <property type="protein sequence ID" value="OTG09656.1"/>
    <property type="molecule type" value="Genomic_DNA"/>
</dbReference>
<reference evidence="4" key="1">
    <citation type="journal article" date="2017" name="Nature">
        <title>The sunflower genome provides insights into oil metabolism, flowering and Asterid evolution.</title>
        <authorList>
            <person name="Badouin H."/>
            <person name="Gouzy J."/>
            <person name="Grassa C.J."/>
            <person name="Murat F."/>
            <person name="Staton S.E."/>
            <person name="Cottret L."/>
            <person name="Lelandais-Briere C."/>
            <person name="Owens G.L."/>
            <person name="Carrere S."/>
            <person name="Mayjonade B."/>
            <person name="Legrand L."/>
            <person name="Gill N."/>
            <person name="Kane N.C."/>
            <person name="Bowers J.E."/>
            <person name="Hubner S."/>
            <person name="Bellec A."/>
            <person name="Berard A."/>
            <person name="Berges H."/>
            <person name="Blanchet N."/>
            <person name="Boniface M.C."/>
            <person name="Brunel D."/>
            <person name="Catrice O."/>
            <person name="Chaidir N."/>
            <person name="Claudel C."/>
            <person name="Donnadieu C."/>
            <person name="Faraut T."/>
            <person name="Fievet G."/>
            <person name="Helmstetter N."/>
            <person name="King M."/>
            <person name="Knapp S.J."/>
            <person name="Lai Z."/>
            <person name="Le Paslier M.C."/>
            <person name="Lippi Y."/>
            <person name="Lorenzon L."/>
            <person name="Mandel J.R."/>
            <person name="Marage G."/>
            <person name="Marchand G."/>
            <person name="Marquand E."/>
            <person name="Bret-Mestries E."/>
            <person name="Morien E."/>
            <person name="Nambeesan S."/>
            <person name="Nguyen T."/>
            <person name="Pegot-Espagnet P."/>
            <person name="Pouilly N."/>
            <person name="Raftis F."/>
            <person name="Sallet E."/>
            <person name="Schiex T."/>
            <person name="Thomas J."/>
            <person name="Vandecasteele C."/>
            <person name="Vares D."/>
            <person name="Vear F."/>
            <person name="Vautrin S."/>
            <person name="Crespi M."/>
            <person name="Mangin B."/>
            <person name="Burke J.M."/>
            <person name="Salse J."/>
            <person name="Munos S."/>
            <person name="Vincourt P."/>
            <person name="Rieseberg L.H."/>
            <person name="Langlade N.B."/>
        </authorList>
    </citation>
    <scope>NUCLEOTIDE SEQUENCE [LARGE SCALE GENOMIC DNA]</scope>
    <source>
        <strain evidence="4">cv. SF193</strain>
    </source>
</reference>
<keyword evidence="4" id="KW-1185">Reference proteome</keyword>
<gene>
    <name evidence="3" type="ORF">HannXRQ_Chr10g0278851</name>
</gene>
<protein>
    <submittedName>
        <fullName evidence="3">Putative UDP-glucuronosyl/UDP-glucosyltransferase</fullName>
    </submittedName>
</protein>
<dbReference type="Proteomes" id="UP000215914">
    <property type="component" value="Chromosome 10"/>
</dbReference>
<dbReference type="InterPro" id="IPR002213">
    <property type="entry name" value="UDP_glucos_trans"/>
</dbReference>
<organism evidence="3 4">
    <name type="scientific">Helianthus annuus</name>
    <name type="common">Common sunflower</name>
    <dbReference type="NCBI Taxonomy" id="4232"/>
    <lineage>
        <taxon>Eukaryota</taxon>
        <taxon>Viridiplantae</taxon>
        <taxon>Streptophyta</taxon>
        <taxon>Embryophyta</taxon>
        <taxon>Tracheophyta</taxon>
        <taxon>Spermatophyta</taxon>
        <taxon>Magnoliopsida</taxon>
        <taxon>eudicotyledons</taxon>
        <taxon>Gunneridae</taxon>
        <taxon>Pentapetalae</taxon>
        <taxon>asterids</taxon>
        <taxon>campanulids</taxon>
        <taxon>Asterales</taxon>
        <taxon>Asteraceae</taxon>
        <taxon>Asteroideae</taxon>
        <taxon>Heliantheae alliance</taxon>
        <taxon>Heliantheae</taxon>
        <taxon>Helianthus</taxon>
    </lineage>
</organism>
<dbReference type="FunFam" id="3.40.50.2000:FF:000027">
    <property type="entry name" value="Glycosyltransferase"/>
    <property type="match status" value="2"/>
</dbReference>
<dbReference type="GO" id="GO:0080044">
    <property type="term" value="F:quercetin 7-O-glucosyltransferase activity"/>
    <property type="evidence" value="ECO:0000318"/>
    <property type="project" value="GO_Central"/>
</dbReference>
<accession>A0A251TGA5</accession>
<dbReference type="Pfam" id="PF00201">
    <property type="entry name" value="UDPGT"/>
    <property type="match status" value="2"/>
</dbReference>
<dbReference type="GO" id="GO:0005737">
    <property type="term" value="C:cytoplasm"/>
    <property type="evidence" value="ECO:0000318"/>
    <property type="project" value="GO_Central"/>
</dbReference>
<evidence type="ECO:0000256" key="1">
    <source>
        <dbReference type="ARBA" id="ARBA00009995"/>
    </source>
</evidence>
<dbReference type="OMA" id="IMLEFPL"/>
<dbReference type="Gene3D" id="3.40.50.2000">
    <property type="entry name" value="Glycogen Phosphorylase B"/>
    <property type="match status" value="4"/>
</dbReference>
<evidence type="ECO:0000313" key="3">
    <source>
        <dbReference type="EMBL" id="OTG09656.1"/>
    </source>
</evidence>
<dbReference type="PROSITE" id="PS00375">
    <property type="entry name" value="UDPGT"/>
    <property type="match status" value="2"/>
</dbReference>
<dbReference type="InParanoid" id="A0A251TGA5"/>
<dbReference type="PANTHER" id="PTHR11926">
    <property type="entry name" value="GLUCOSYL/GLUCURONOSYL TRANSFERASES"/>
    <property type="match status" value="1"/>
</dbReference>
<dbReference type="SUPFAM" id="SSF53756">
    <property type="entry name" value="UDP-Glycosyltransferase/glycogen phosphorylase"/>
    <property type="match status" value="2"/>
</dbReference>
<dbReference type="GO" id="GO:0080043">
    <property type="term" value="F:quercetin 3-O-glucosyltransferase activity"/>
    <property type="evidence" value="ECO:0000318"/>
    <property type="project" value="GO_Central"/>
</dbReference>
<dbReference type="CDD" id="cd03784">
    <property type="entry name" value="GT1_Gtf-like"/>
    <property type="match status" value="2"/>
</dbReference>
<dbReference type="PANTHER" id="PTHR11926:SF1547">
    <property type="entry name" value="GLYCOSYLTRANSFERASE"/>
    <property type="match status" value="1"/>
</dbReference>
<dbReference type="FunFam" id="3.40.50.2000:FF:000055">
    <property type="entry name" value="Glycosyltransferase"/>
    <property type="match status" value="1"/>
</dbReference>
<evidence type="ECO:0000313" key="4">
    <source>
        <dbReference type="Proteomes" id="UP000215914"/>
    </source>
</evidence>